<evidence type="ECO:0000256" key="1">
    <source>
        <dbReference type="SAM" id="MobiDB-lite"/>
    </source>
</evidence>
<dbReference type="Proteomes" id="UP000002899">
    <property type="component" value="Chromosome III"/>
</dbReference>
<dbReference type="SUPFAM" id="SSF48140">
    <property type="entry name" value="Ribosomal protein L19 (L19e)"/>
    <property type="match status" value="1"/>
</dbReference>
<dbReference type="AlphaFoldDB" id="A0A0K3ALQ0"/>
<proteinExistence type="predicted"/>
<dbReference type="GO" id="GO:0003735">
    <property type="term" value="F:structural constituent of ribosome"/>
    <property type="evidence" value="ECO:0007669"/>
    <property type="project" value="InterPro"/>
</dbReference>
<sequence length="643" mass="72275">MDLDRDIDRLNRLNQKISKIIKKGKDLNSTKVTSVLEECRSLRDKLEQVASKFVDTNDFSNFDKVIDILHTTGALITQIDEELAKMSSIEIKSDLFDDDADAFSRIQFSNAINKQSITDSDVSDIENHHKHKSKHDKYSGKHDKMGRRSGRKSARTSSSNSSFVGVVESVGNDVLEDHSHIFKADFSQLTHENPTNPIPSLTSYPQQNNLDNKVDDIYSLKNALREAILIINDYKTYASTLEELLRDLALGNLHLNPNDRTKFLDINRDSNTFIDNLGSTLGISINRPASITHSQIQNIPFQIDSSILVNNMATSNSATVPVFYLRRIGLASKIPFIEPISLSNYFGQHLHKPMQELLRFGNLFSISLSGSFFDSNYTFKVTLKCLTQSMDIFMSFPNSTSITSATVSQYMSKNSVAEIKDTLNLTRGLFPLLCLSIVQSDGFACKYTVTLPLGPFLSMSSNFLSMREFDSLWHSPIYTNSKFSTYELSILCYESKCALPMVTIIFEDIKKALALNELLNVTIVAEKSQTAVYQLSSTFSLNFLDIYHIDPHLFRDCSNTCLMGKVAVKCGKNKLNIKLELKSIVPVLLVSTRDCLKESLSAALSNRALPSESMHKISMDKDITLPLPFDAPVNEYLDFPNHF</sequence>
<reference evidence="2 3" key="2">
    <citation type="journal article" date="2013" name="PLoS ONE">
        <title>Whole genome mapping and re-organization of the nuclear and mitochondrial genomes of Babesia microti isolates.</title>
        <authorList>
            <person name="Cornillot E."/>
            <person name="Dassouli A."/>
            <person name="Garg A."/>
            <person name="Pachikara N."/>
            <person name="Randazzo S."/>
            <person name="Depoix D."/>
            <person name="Carcy B."/>
            <person name="Delbecq S."/>
            <person name="Frutos R."/>
            <person name="Silva J.C."/>
            <person name="Sutton R."/>
            <person name="Krause P.J."/>
            <person name="Mamoun C.B."/>
        </authorList>
    </citation>
    <scope>NUCLEOTIDE SEQUENCE [LARGE SCALE GENOMIC DNA]</scope>
    <source>
        <strain evidence="2 3">RI</strain>
    </source>
</reference>
<dbReference type="GeneID" id="24424709"/>
<reference evidence="2 3" key="1">
    <citation type="journal article" date="2012" name="Nucleic Acids Res.">
        <title>Sequencing of the smallest Apicomplexan genome from the human pathogen Babesia microti.</title>
        <authorList>
            <person name="Cornillot E."/>
            <person name="Hadj-Kaddour K."/>
            <person name="Dassouli A."/>
            <person name="Noel B."/>
            <person name="Ranwez V."/>
            <person name="Vacherie B."/>
            <person name="Augagneur Y."/>
            <person name="Bres V."/>
            <person name="Duclos A."/>
            <person name="Randazzo S."/>
            <person name="Carcy B."/>
            <person name="Debierre-Grockiego F."/>
            <person name="Delbecq S."/>
            <person name="Moubri-Menage K."/>
            <person name="Shams-Eldin H."/>
            <person name="Usmani-Brown S."/>
            <person name="Bringaud F."/>
            <person name="Wincker P."/>
            <person name="Vivares C.P."/>
            <person name="Schwarz R.T."/>
            <person name="Schetters T.P."/>
            <person name="Krause P.J."/>
            <person name="Gorenflot A."/>
            <person name="Berry V."/>
            <person name="Barbe V."/>
            <person name="Ben Mamoun C."/>
        </authorList>
    </citation>
    <scope>NUCLEOTIDE SEQUENCE [LARGE SCALE GENOMIC DNA]</scope>
    <source>
        <strain evidence="2 3">RI</strain>
    </source>
</reference>
<organism evidence="2 3">
    <name type="scientific">Babesia microti (strain RI)</name>
    <dbReference type="NCBI Taxonomy" id="1133968"/>
    <lineage>
        <taxon>Eukaryota</taxon>
        <taxon>Sar</taxon>
        <taxon>Alveolata</taxon>
        <taxon>Apicomplexa</taxon>
        <taxon>Aconoidasida</taxon>
        <taxon>Piroplasmida</taxon>
        <taxon>Babesiidae</taxon>
        <taxon>Babesia</taxon>
    </lineage>
</organism>
<dbReference type="InterPro" id="IPR035970">
    <property type="entry name" value="60S_ribosomal_eL19_sf"/>
</dbReference>
<protein>
    <submittedName>
        <fullName evidence="2">Uncharacterized protein</fullName>
    </submittedName>
</protein>
<evidence type="ECO:0000313" key="3">
    <source>
        <dbReference type="Proteomes" id="UP000002899"/>
    </source>
</evidence>
<name>A0A0K3ALQ0_BABMR</name>
<feature type="compositionally biased region" description="Basic residues" evidence="1">
    <location>
        <begin position="144"/>
        <end position="154"/>
    </location>
</feature>
<dbReference type="GO" id="GO:0006412">
    <property type="term" value="P:translation"/>
    <property type="evidence" value="ECO:0007669"/>
    <property type="project" value="InterPro"/>
</dbReference>
<gene>
    <name evidence="2" type="ORF">BMR1_03g00370</name>
</gene>
<dbReference type="VEuPathDB" id="PiroplasmaDB:BMR1_03g00370"/>
<accession>A0A0K3ALQ0</accession>
<dbReference type="RefSeq" id="XP_012648685.1">
    <property type="nucleotide sequence ID" value="XM_012793231.1"/>
</dbReference>
<dbReference type="KEGG" id="bmic:BMR1_03g00370"/>
<dbReference type="EMBL" id="LN871598">
    <property type="protein sequence ID" value="CTQ40674.1"/>
    <property type="molecule type" value="Genomic_DNA"/>
</dbReference>
<feature type="region of interest" description="Disordered" evidence="1">
    <location>
        <begin position="119"/>
        <end position="160"/>
    </location>
</feature>
<dbReference type="GO" id="GO:0005840">
    <property type="term" value="C:ribosome"/>
    <property type="evidence" value="ECO:0007669"/>
    <property type="project" value="InterPro"/>
</dbReference>
<keyword evidence="3" id="KW-1185">Reference proteome</keyword>
<evidence type="ECO:0000313" key="2">
    <source>
        <dbReference type="EMBL" id="CTQ40674.1"/>
    </source>
</evidence>
<reference evidence="2 3" key="3">
    <citation type="journal article" date="2016" name="Sci. Rep.">
        <title>Genome-wide diversity and gene expression profiling of Babesia microti isolates identify polymorphic genes that mediate host-pathogen interactions.</title>
        <authorList>
            <person name="Silva J.C."/>
            <person name="Cornillot E."/>
            <person name="McCracken C."/>
            <person name="Usmani-Brown S."/>
            <person name="Dwivedi A."/>
            <person name="Ifeonu O.O."/>
            <person name="Crabtree J."/>
            <person name="Gotia H.T."/>
            <person name="Virji A.Z."/>
            <person name="Reynes C."/>
            <person name="Colinge J."/>
            <person name="Kumar V."/>
            <person name="Lawres L."/>
            <person name="Pazzi J.E."/>
            <person name="Pablo J.V."/>
            <person name="Hung C."/>
            <person name="Brancato J."/>
            <person name="Kumari P."/>
            <person name="Orvis J."/>
            <person name="Tretina K."/>
            <person name="Chibucos M."/>
            <person name="Ott S."/>
            <person name="Sadzewicz L."/>
            <person name="Sengamalay N."/>
            <person name="Shetty A.C."/>
            <person name="Su Q."/>
            <person name="Tallon L."/>
            <person name="Fraser C.M."/>
            <person name="Frutos R."/>
            <person name="Molina D.M."/>
            <person name="Krause P.J."/>
            <person name="Ben Mamoun C."/>
        </authorList>
    </citation>
    <scope>NUCLEOTIDE SEQUENCE [LARGE SCALE GENOMIC DNA]</scope>
    <source>
        <strain evidence="2 3">RI</strain>
    </source>
</reference>